<dbReference type="InterPro" id="IPR016162">
    <property type="entry name" value="Ald_DH_N"/>
</dbReference>
<comment type="catalytic activity">
    <reaction evidence="6">
        <text>salicylaldehyde + NAD(+) + H2O = salicylate + NADH + 2 H(+)</text>
        <dbReference type="Rhea" id="RHEA:18537"/>
        <dbReference type="ChEBI" id="CHEBI:15377"/>
        <dbReference type="ChEBI" id="CHEBI:15378"/>
        <dbReference type="ChEBI" id="CHEBI:16008"/>
        <dbReference type="ChEBI" id="CHEBI:30762"/>
        <dbReference type="ChEBI" id="CHEBI:57540"/>
        <dbReference type="ChEBI" id="CHEBI:57945"/>
        <dbReference type="EC" id="1.2.1.65"/>
    </reaction>
</comment>
<reference evidence="14" key="1">
    <citation type="submission" date="2017-09" db="EMBL/GenBank/DDBJ databases">
        <authorList>
            <person name="Varghese N."/>
            <person name="Submissions S."/>
        </authorList>
    </citation>
    <scope>NUCLEOTIDE SEQUENCE [LARGE SCALE GENOMIC DNA]</scope>
    <source>
        <strain evidence="14">DSM 44270</strain>
    </source>
</reference>
<evidence type="ECO:0000313" key="14">
    <source>
        <dbReference type="Proteomes" id="UP000219482"/>
    </source>
</evidence>
<evidence type="ECO:0000256" key="3">
    <source>
        <dbReference type="ARBA" id="ARBA00023002"/>
    </source>
</evidence>
<dbReference type="Gene3D" id="3.40.605.10">
    <property type="entry name" value="Aldehyde Dehydrogenase, Chain A, domain 1"/>
    <property type="match status" value="1"/>
</dbReference>
<evidence type="ECO:0000256" key="6">
    <source>
        <dbReference type="ARBA" id="ARBA00050596"/>
    </source>
</evidence>
<dbReference type="Pfam" id="PF00171">
    <property type="entry name" value="Aldedh"/>
    <property type="match status" value="1"/>
</dbReference>
<dbReference type="PROSITE" id="PS00687">
    <property type="entry name" value="ALDEHYDE_DEHYDR_GLU"/>
    <property type="match status" value="1"/>
</dbReference>
<dbReference type="EMBL" id="OCNK01000004">
    <property type="protein sequence ID" value="SOE02062.1"/>
    <property type="molecule type" value="Genomic_DNA"/>
</dbReference>
<name>A0A286H2Y8_9ACTN</name>
<evidence type="ECO:0000256" key="7">
    <source>
        <dbReference type="ARBA" id="ARBA00066992"/>
    </source>
</evidence>
<evidence type="ECO:0000313" key="13">
    <source>
        <dbReference type="EMBL" id="SOE02062.1"/>
    </source>
</evidence>
<feature type="active site" evidence="9">
    <location>
        <position position="251"/>
    </location>
</feature>
<evidence type="ECO:0000256" key="2">
    <source>
        <dbReference type="ARBA" id="ARBA00022797"/>
    </source>
</evidence>
<organism evidence="13 14">
    <name type="scientific">Blastococcus haudaquaticus</name>
    <dbReference type="NCBI Taxonomy" id="1938745"/>
    <lineage>
        <taxon>Bacteria</taxon>
        <taxon>Bacillati</taxon>
        <taxon>Actinomycetota</taxon>
        <taxon>Actinomycetes</taxon>
        <taxon>Geodermatophilales</taxon>
        <taxon>Geodermatophilaceae</taxon>
        <taxon>Blastococcus</taxon>
    </lineage>
</organism>
<evidence type="ECO:0000256" key="8">
    <source>
        <dbReference type="ARBA" id="ARBA00070319"/>
    </source>
</evidence>
<dbReference type="CDD" id="cd07105">
    <property type="entry name" value="ALDH_SaliADH"/>
    <property type="match status" value="1"/>
</dbReference>
<dbReference type="InterPro" id="IPR016163">
    <property type="entry name" value="Ald_DH_C"/>
</dbReference>
<dbReference type="PANTHER" id="PTHR42986:SF1">
    <property type="entry name" value="BENZALDEHYDE DEHYDROGENASE YFMT"/>
    <property type="match status" value="1"/>
</dbReference>
<dbReference type="FunFam" id="3.40.309.10:FF:000010">
    <property type="entry name" value="Gamma-aminobutyraldehyde dehydrogenase"/>
    <property type="match status" value="1"/>
</dbReference>
<evidence type="ECO:0000259" key="12">
    <source>
        <dbReference type="Pfam" id="PF00171"/>
    </source>
</evidence>
<keyword evidence="14" id="KW-1185">Reference proteome</keyword>
<evidence type="ECO:0000256" key="5">
    <source>
        <dbReference type="ARBA" id="ARBA00035632"/>
    </source>
</evidence>
<dbReference type="Proteomes" id="UP000219482">
    <property type="component" value="Unassembled WGS sequence"/>
</dbReference>
<dbReference type="InterPro" id="IPR015590">
    <property type="entry name" value="Aldehyde_DH_dom"/>
</dbReference>
<dbReference type="FunFam" id="3.40.605.10:FF:000007">
    <property type="entry name" value="NAD/NADP-dependent betaine aldehyde dehydrogenase"/>
    <property type="match status" value="1"/>
</dbReference>
<dbReference type="Gene3D" id="3.40.309.10">
    <property type="entry name" value="Aldehyde Dehydrogenase, Chain A, domain 2"/>
    <property type="match status" value="1"/>
</dbReference>
<feature type="region of interest" description="Disordered" evidence="11">
    <location>
        <begin position="1"/>
        <end position="22"/>
    </location>
</feature>
<dbReference type="SUPFAM" id="SSF53720">
    <property type="entry name" value="ALDH-like"/>
    <property type="match status" value="1"/>
</dbReference>
<keyword evidence="2" id="KW-0058">Aromatic hydrocarbons catabolism</keyword>
<dbReference type="OrthoDB" id="6882680at2"/>
<protein>
    <recommendedName>
        <fullName evidence="8">Salicylaldehyde dehydrogenase</fullName>
        <ecNumber evidence="7">1.2.1.65</ecNumber>
    </recommendedName>
</protein>
<dbReference type="InterPro" id="IPR029510">
    <property type="entry name" value="Ald_DH_CS_GLU"/>
</dbReference>
<dbReference type="InterPro" id="IPR016161">
    <property type="entry name" value="Ald_DH/histidinol_DH"/>
</dbReference>
<gene>
    <name evidence="13" type="ORF">SAMN06272739_3330</name>
</gene>
<keyword evidence="3 10" id="KW-0560">Oxidoreductase</keyword>
<accession>A0A286H2Y8</accession>
<evidence type="ECO:0000256" key="1">
    <source>
        <dbReference type="ARBA" id="ARBA00009986"/>
    </source>
</evidence>
<dbReference type="GO" id="GO:0018485">
    <property type="term" value="F:salicylaldehyde dehydrogenase (NAD+) activity"/>
    <property type="evidence" value="ECO:0007669"/>
    <property type="project" value="UniProtKB-EC"/>
</dbReference>
<dbReference type="RefSeq" id="WP_097185071.1">
    <property type="nucleotide sequence ID" value="NZ_OCNK01000004.1"/>
</dbReference>
<feature type="domain" description="Aldehyde dehydrogenase" evidence="12">
    <location>
        <begin position="19"/>
        <end position="472"/>
    </location>
</feature>
<evidence type="ECO:0000256" key="10">
    <source>
        <dbReference type="RuleBase" id="RU003345"/>
    </source>
</evidence>
<comment type="pathway">
    <text evidence="5">Aromatic compound metabolism; naphthalene degradation.</text>
</comment>
<comment type="similarity">
    <text evidence="1 10">Belongs to the aldehyde dehydrogenase family.</text>
</comment>
<proteinExistence type="inferred from homology"/>
<dbReference type="EC" id="1.2.1.65" evidence="7"/>
<feature type="compositionally biased region" description="Polar residues" evidence="11">
    <location>
        <begin position="11"/>
        <end position="22"/>
    </location>
</feature>
<evidence type="ECO:0000256" key="11">
    <source>
        <dbReference type="SAM" id="MobiDB-lite"/>
    </source>
</evidence>
<dbReference type="AlphaFoldDB" id="A0A286H2Y8"/>
<sequence>MFETSLLIGSEPSSATGGRTFTRANPVSGEVVTVSPAAGVEDAVRAVEAAAAAFESWAAATPSTRRMLLLKAADLLEASTDRFVERMAAECGATTGWGHFNVHLAAGILREAAGLTTSVGGQVIPSDVPGSLSMGIRQPAGVVVGMAPWNAPVILSTRAVAFPLAAGNTVVLKCSELSPATHMLLGEVLLEAGFPEGVVNVITVAPEDAADVTEAMVAHPAVRRLNFTGSTRVGRIIGEVCARHLVPAVLELGGKNPLLVLDDADIDAAVQGATFGGFVNQGHVCMSTDKIIVDDSIADEFVAKLVARVESLPIGDPREGDVVLGSVIGQSTVDHIGRLVDDAVAKGAKVLTSGAPEGTIMPGVVLDHVTPEMEIFSEEIFGPAVTITRVGNQDEAIAAANDSAYGLSAAVFTRDAARGFQVARRIESGICHINAPTVHDEAQMPFGGVKDSGYGRFGGQAGIDAFTELRWISMQVEPRVYPF</sequence>
<keyword evidence="4" id="KW-0520">NAD</keyword>
<dbReference type="PANTHER" id="PTHR42986">
    <property type="entry name" value="BENZALDEHYDE DEHYDROGENASE YFMT"/>
    <property type="match status" value="1"/>
</dbReference>
<evidence type="ECO:0000256" key="4">
    <source>
        <dbReference type="ARBA" id="ARBA00023027"/>
    </source>
</evidence>
<evidence type="ECO:0000256" key="9">
    <source>
        <dbReference type="PROSITE-ProRule" id="PRU10007"/>
    </source>
</evidence>